<feature type="compositionally biased region" description="Low complexity" evidence="3">
    <location>
        <begin position="11"/>
        <end position="32"/>
    </location>
</feature>
<evidence type="ECO:0000259" key="4">
    <source>
        <dbReference type="Pfam" id="PF08450"/>
    </source>
</evidence>
<dbReference type="SUPFAM" id="SSF101898">
    <property type="entry name" value="NHL repeat"/>
    <property type="match status" value="1"/>
</dbReference>
<dbReference type="InterPro" id="IPR001258">
    <property type="entry name" value="NHL_repeat"/>
</dbReference>
<evidence type="ECO:0000313" key="5">
    <source>
        <dbReference type="EMBL" id="CAL8106113.1"/>
    </source>
</evidence>
<organism evidence="5 6">
    <name type="scientific">Orchesella dallaii</name>
    <dbReference type="NCBI Taxonomy" id="48710"/>
    <lineage>
        <taxon>Eukaryota</taxon>
        <taxon>Metazoa</taxon>
        <taxon>Ecdysozoa</taxon>
        <taxon>Arthropoda</taxon>
        <taxon>Hexapoda</taxon>
        <taxon>Collembola</taxon>
        <taxon>Entomobryomorpha</taxon>
        <taxon>Entomobryoidea</taxon>
        <taxon>Orchesellidae</taxon>
        <taxon>Orchesellinae</taxon>
        <taxon>Orchesella</taxon>
    </lineage>
</organism>
<proteinExistence type="predicted"/>
<dbReference type="EMBL" id="CAXLJM020000036">
    <property type="protein sequence ID" value="CAL8106113.1"/>
    <property type="molecule type" value="Genomic_DNA"/>
</dbReference>
<dbReference type="InterPro" id="IPR011042">
    <property type="entry name" value="6-blade_b-propeller_TolB-like"/>
</dbReference>
<dbReference type="InterPro" id="IPR050952">
    <property type="entry name" value="TRIM-NHL_E3_ligases"/>
</dbReference>
<feature type="domain" description="SMP-30/Gluconolactonase/LRE-like region" evidence="4">
    <location>
        <begin position="342"/>
        <end position="557"/>
    </location>
</feature>
<reference evidence="5 6" key="1">
    <citation type="submission" date="2024-08" db="EMBL/GenBank/DDBJ databases">
        <authorList>
            <person name="Cucini C."/>
            <person name="Frati F."/>
        </authorList>
    </citation>
    <scope>NUCLEOTIDE SEQUENCE [LARGE SCALE GENOMIC DNA]</scope>
</reference>
<gene>
    <name evidence="5" type="ORF">ODALV1_LOCUS12284</name>
</gene>
<sequence length="590" mass="65281">MEIPLHDSLLGSEIPNSPSNSSSTSGYGTTETSPDETSLSQKVLNSPAAADRLWTDSPRSSYLPKATLNSKADDQFVTLADIPIEEIYEGLFNVPLAPVEAAFINGFEFGNNDPPAAKSFTEATPSLWNSDGSEGIVTSSCDDRRFVWHFNAMKCINSPPLTDRDTCPPWLNISCSKPFSVVNHLVSFVIRVHNLPTFTLMTPKMIEAMATSATGKTQPCFVHRMDSRMDRSFTASFQAGDEPGFYEVQVKVVNPMKPSSVGNAGSQDDSILTGSIKIPVSRNYDEDSITAKGIISCVYKPVKIWSPTNSSDRKYESFKRCKLWGLTANLCTNNLFCADRFRNEVKCVDTSGRTLFKFGQFRRLNQFNSTKKLSCPTGITYDSTHGRLLIVDKDKHRVCFFSMDGQFISSFGTFGRDNGLFCYPWDVAVSPDGQHIVVSDPQNQRVQLFDRYGNFLRKFTAFNKNDSQDQDKYVLGKPRGVTFDGTGNFIYVTDCVDDTVIQIPLDFSRHKDLVPVGQLCRPQGITVDEVGNLLIADSRHGCIRHVSPKGDLISNVTKVLDHPIQFPMNVTTLAGGNVAVLDGSGKIIIY</sequence>
<keyword evidence="6" id="KW-1185">Reference proteome</keyword>
<dbReference type="PANTHER" id="PTHR24104">
    <property type="entry name" value="E3 UBIQUITIN-PROTEIN LIGASE NHLRC1-RELATED"/>
    <property type="match status" value="1"/>
</dbReference>
<dbReference type="PANTHER" id="PTHR24104:SF48">
    <property type="entry name" value="PROTEIN WECH"/>
    <property type="match status" value="1"/>
</dbReference>
<dbReference type="Gene3D" id="2.120.10.30">
    <property type="entry name" value="TolB, C-terminal domain"/>
    <property type="match status" value="1"/>
</dbReference>
<feature type="region of interest" description="Disordered" evidence="3">
    <location>
        <begin position="1"/>
        <end position="42"/>
    </location>
</feature>
<accession>A0ABP1QK15</accession>
<dbReference type="PROSITE" id="PS51125">
    <property type="entry name" value="NHL"/>
    <property type="match status" value="2"/>
</dbReference>
<feature type="repeat" description="NHL" evidence="2">
    <location>
        <begin position="366"/>
        <end position="404"/>
    </location>
</feature>
<evidence type="ECO:0000256" key="2">
    <source>
        <dbReference type="PROSITE-ProRule" id="PRU00504"/>
    </source>
</evidence>
<comment type="caution">
    <text evidence="5">The sequence shown here is derived from an EMBL/GenBank/DDBJ whole genome shotgun (WGS) entry which is preliminary data.</text>
</comment>
<dbReference type="Pfam" id="PF08450">
    <property type="entry name" value="SGL"/>
    <property type="match status" value="1"/>
</dbReference>
<feature type="repeat" description="NHL" evidence="2">
    <location>
        <begin position="408"/>
        <end position="452"/>
    </location>
</feature>
<protein>
    <recommendedName>
        <fullName evidence="4">SMP-30/Gluconolactonase/LRE-like region domain-containing protein</fullName>
    </recommendedName>
</protein>
<evidence type="ECO:0000256" key="1">
    <source>
        <dbReference type="ARBA" id="ARBA00022737"/>
    </source>
</evidence>
<evidence type="ECO:0000256" key="3">
    <source>
        <dbReference type="SAM" id="MobiDB-lite"/>
    </source>
</evidence>
<dbReference type="InterPro" id="IPR013658">
    <property type="entry name" value="SGL"/>
</dbReference>
<keyword evidence="1" id="KW-0677">Repeat</keyword>
<dbReference type="Proteomes" id="UP001642540">
    <property type="component" value="Unassembled WGS sequence"/>
</dbReference>
<name>A0ABP1QK15_9HEXA</name>
<evidence type="ECO:0000313" key="6">
    <source>
        <dbReference type="Proteomes" id="UP001642540"/>
    </source>
</evidence>